<name>A0ABW1ETY5_9ACTN</name>
<keyword evidence="3" id="KW-1185">Reference proteome</keyword>
<sequence length="914" mass="95586">MARTDGSPVAGAAGVQARRPENLPGRSRVNYRLGTFETFRRAMLDDLSLQLPGWHESESAPDRATALVDAWAYLADSASLYAELVANEAFVGTATQLDSLQRLARLVGYRPGPGSAARVLLALTIDPARAGEAVTVRRGTRVGGRAAPDRLPVVFETDQAVAARAEHNSIPLAAAGPADQFAPLGALAAVAALTTPGAPGPSAGQTADFNRIANDLGLVFPLLAGALLQTGRHPAPGRPPTPPPDPAEQALPDATSDLRRTVHVAGTGMRLRAGGHVLVFDRFDEDGVPVGEGLLREIAEVREDRRAGLTALTWVEDGTVYATAPGTAPAVYALRETALPFGAGAPRFADMPKPPPQGFTDWDVDPGRWLPDEAFVLHLDTVVAAAAAGNDADPRFAVLLDVSGARRLYRTFRLTGADTVMHLDFALQGRVTRLRLASAVPATRFLRRATTVLLCSQRLPLDDRRPLPEPLGGDRLLLAGQYPDLTPGQSAVVTSTVAGERGESTLTEAVSVEEVRVLDASNLTLVTLRAPLTRLHQRSRTELLANVVAASHGETAPAETLGSGDGTAWQTFRLRRGPLTYLPDSEGMLRSTLQVSVNGVRWTERATSADDGTSEGAAFTVEHPPGDAPGAVVRFGDGNSRPPTGRDNVAATYRCGLGSDGAVPPGGVTRLVDAVPGLRAVTNPLPAEGAADPETADGIRRNAPASLRTLNRAVSVTDHTELALAFPGIARARASTAPAGGEGLGVGTEIRLTVARADRQPLTGDHLTRLRRYLDARRDANQPLRIVDFTPVPADVTVVVDLDDRYGRRTTLAAVRAALVQRTGPDGSPGHLATLGFGEALRVSGVYAAAQAVPGVTRVVVTRLCAAGAAGEPAPLDVLPVPATGLVLVADDPADGAGLRGRLTVLLGTGGYAE</sequence>
<gene>
    <name evidence="2" type="ORF">ACFP0N_05700</name>
</gene>
<organism evidence="2 3">
    <name type="scientific">Kitasatospora aburaviensis</name>
    <dbReference type="NCBI Taxonomy" id="67265"/>
    <lineage>
        <taxon>Bacteria</taxon>
        <taxon>Bacillati</taxon>
        <taxon>Actinomycetota</taxon>
        <taxon>Actinomycetes</taxon>
        <taxon>Kitasatosporales</taxon>
        <taxon>Streptomycetaceae</taxon>
        <taxon>Kitasatospora</taxon>
    </lineage>
</organism>
<feature type="compositionally biased region" description="Pro residues" evidence="1">
    <location>
        <begin position="236"/>
        <end position="246"/>
    </location>
</feature>
<dbReference type="Proteomes" id="UP001596067">
    <property type="component" value="Unassembled WGS sequence"/>
</dbReference>
<feature type="region of interest" description="Disordered" evidence="1">
    <location>
        <begin position="230"/>
        <end position="251"/>
    </location>
</feature>
<evidence type="ECO:0000313" key="2">
    <source>
        <dbReference type="EMBL" id="MFC5884483.1"/>
    </source>
</evidence>
<protein>
    <submittedName>
        <fullName evidence="2">Baseplate J/gp47 family protein</fullName>
    </submittedName>
</protein>
<feature type="region of interest" description="Disordered" evidence="1">
    <location>
        <begin position="1"/>
        <end position="26"/>
    </location>
</feature>
<accession>A0ABW1ETY5</accession>
<feature type="region of interest" description="Disordered" evidence="1">
    <location>
        <begin position="606"/>
        <end position="628"/>
    </location>
</feature>
<reference evidence="3" key="1">
    <citation type="journal article" date="2019" name="Int. J. Syst. Evol. Microbiol.">
        <title>The Global Catalogue of Microorganisms (GCM) 10K type strain sequencing project: providing services to taxonomists for standard genome sequencing and annotation.</title>
        <authorList>
            <consortium name="The Broad Institute Genomics Platform"/>
            <consortium name="The Broad Institute Genome Sequencing Center for Infectious Disease"/>
            <person name="Wu L."/>
            <person name="Ma J."/>
        </authorList>
    </citation>
    <scope>NUCLEOTIDE SEQUENCE [LARGE SCALE GENOMIC DNA]</scope>
    <source>
        <strain evidence="3">CGMCC 4.1469</strain>
    </source>
</reference>
<evidence type="ECO:0000256" key="1">
    <source>
        <dbReference type="SAM" id="MobiDB-lite"/>
    </source>
</evidence>
<dbReference type="RefSeq" id="WP_313762614.1">
    <property type="nucleotide sequence ID" value="NZ_BAAAVH010000110.1"/>
</dbReference>
<evidence type="ECO:0000313" key="3">
    <source>
        <dbReference type="Proteomes" id="UP001596067"/>
    </source>
</evidence>
<comment type="caution">
    <text evidence="2">The sequence shown here is derived from an EMBL/GenBank/DDBJ whole genome shotgun (WGS) entry which is preliminary data.</text>
</comment>
<dbReference type="EMBL" id="JBHSOD010000004">
    <property type="protein sequence ID" value="MFC5884483.1"/>
    <property type="molecule type" value="Genomic_DNA"/>
</dbReference>
<proteinExistence type="predicted"/>